<feature type="compositionally biased region" description="Low complexity" evidence="1">
    <location>
        <begin position="47"/>
        <end position="62"/>
    </location>
</feature>
<dbReference type="eggNOG" id="COG3152">
    <property type="taxonomic scope" value="Bacteria"/>
</dbReference>
<dbReference type="RefSeq" id="WP_017263000.1">
    <property type="nucleotide sequence ID" value="NZ_AUAW01000010.1"/>
</dbReference>
<keyword evidence="2" id="KW-0472">Membrane</keyword>
<evidence type="ECO:0000256" key="1">
    <source>
        <dbReference type="SAM" id="MobiDB-lite"/>
    </source>
</evidence>
<feature type="region of interest" description="Disordered" evidence="1">
    <location>
        <begin position="37"/>
        <end position="77"/>
    </location>
</feature>
<feature type="domain" description="Zinc-ribbon" evidence="3">
    <location>
        <begin position="6"/>
        <end position="26"/>
    </location>
</feature>
<dbReference type="PATRIC" id="fig|1114972.6.peg.1353"/>
<reference evidence="4 5" key="1">
    <citation type="journal article" date="2015" name="Genome Announc.">
        <title>Expanding the biotechnology potential of lactobacilli through comparative genomics of 213 strains and associated genera.</title>
        <authorList>
            <person name="Sun Z."/>
            <person name="Harris H.M."/>
            <person name="McCann A."/>
            <person name="Guo C."/>
            <person name="Argimon S."/>
            <person name="Zhang W."/>
            <person name="Yang X."/>
            <person name="Jeffery I.B."/>
            <person name="Cooney J.C."/>
            <person name="Kagawa T.F."/>
            <person name="Liu W."/>
            <person name="Song Y."/>
            <person name="Salvetti E."/>
            <person name="Wrobel A."/>
            <person name="Rasinkangas P."/>
            <person name="Parkhill J."/>
            <person name="Rea M.C."/>
            <person name="O'Sullivan O."/>
            <person name="Ritari J."/>
            <person name="Douillard F.P."/>
            <person name="Paul Ross R."/>
            <person name="Yang R."/>
            <person name="Briner A.E."/>
            <person name="Felis G.E."/>
            <person name="de Vos W.M."/>
            <person name="Barrangou R."/>
            <person name="Klaenhammer T.R."/>
            <person name="Caufield P.W."/>
            <person name="Cui Y."/>
            <person name="Zhang H."/>
            <person name="O'Toole P.W."/>
        </authorList>
    </citation>
    <scope>NUCLEOTIDE SEQUENCE [LARGE SCALE GENOMIC DNA]</scope>
    <source>
        <strain evidence="4 5">DSM 15814</strain>
    </source>
</reference>
<dbReference type="Pfam" id="PF13240">
    <property type="entry name" value="Zn_Ribbon_1"/>
    <property type="match status" value="1"/>
</dbReference>
<evidence type="ECO:0000256" key="2">
    <source>
        <dbReference type="SAM" id="Phobius"/>
    </source>
</evidence>
<dbReference type="EMBL" id="AZFF01000021">
    <property type="protein sequence ID" value="KRL53340.1"/>
    <property type="molecule type" value="Genomic_DNA"/>
</dbReference>
<proteinExistence type="predicted"/>
<gene>
    <name evidence="4" type="ORF">FD35_GL001335</name>
</gene>
<keyword evidence="5" id="KW-1185">Reference proteome</keyword>
<dbReference type="STRING" id="1114972.FD35_GL001335"/>
<evidence type="ECO:0000259" key="3">
    <source>
        <dbReference type="Pfam" id="PF13240"/>
    </source>
</evidence>
<feature type="compositionally biased region" description="Polar residues" evidence="1">
    <location>
        <begin position="37"/>
        <end position="46"/>
    </location>
</feature>
<name>A0A0R1R9E5_9LACO</name>
<accession>A0A0R1R9E5</accession>
<keyword evidence="2" id="KW-0812">Transmembrane</keyword>
<dbReference type="PANTHER" id="PTHR34980">
    <property type="entry name" value="INNER MEMBRANE PROTEIN-RELATED-RELATED"/>
    <property type="match status" value="1"/>
</dbReference>
<sequence>MEETKFCTNCGQKISTQVKFCPFCGAIQNTKENDFSNETAENSTLKNQSVSQGQANNGSSSSEKMISPNESHENDSASNTFASKSFAATKDALNKVFEFSGRTSQTDYWYAQVGLTVIAILGFIPIFIPIIGVILMTLIYVALAIVSIALSIRRFHDTNRSGGYYCLIFIPFIGGPVLQVFMAESGNEYSNQFGPEPVSLT</sequence>
<organism evidence="4 5">
    <name type="scientific">Furfurilactobacillus rossiae DSM 15814</name>
    <dbReference type="NCBI Taxonomy" id="1114972"/>
    <lineage>
        <taxon>Bacteria</taxon>
        <taxon>Bacillati</taxon>
        <taxon>Bacillota</taxon>
        <taxon>Bacilli</taxon>
        <taxon>Lactobacillales</taxon>
        <taxon>Lactobacillaceae</taxon>
        <taxon>Furfurilactobacillus</taxon>
    </lineage>
</organism>
<dbReference type="Proteomes" id="UP000051999">
    <property type="component" value="Unassembled WGS sequence"/>
</dbReference>
<dbReference type="InterPro" id="IPR008523">
    <property type="entry name" value="DUF805"/>
</dbReference>
<dbReference type="Pfam" id="PF05656">
    <property type="entry name" value="DUF805"/>
    <property type="match status" value="1"/>
</dbReference>
<feature type="transmembrane region" description="Helical" evidence="2">
    <location>
        <begin position="108"/>
        <end position="128"/>
    </location>
</feature>
<comment type="caution">
    <text evidence="4">The sequence shown here is derived from an EMBL/GenBank/DDBJ whole genome shotgun (WGS) entry which is preliminary data.</text>
</comment>
<dbReference type="AlphaFoldDB" id="A0A0R1R9E5"/>
<protein>
    <recommendedName>
        <fullName evidence="3">Zinc-ribbon domain-containing protein</fullName>
    </recommendedName>
</protein>
<dbReference type="OrthoDB" id="2322628at2"/>
<feature type="transmembrane region" description="Helical" evidence="2">
    <location>
        <begin position="164"/>
        <end position="183"/>
    </location>
</feature>
<feature type="transmembrane region" description="Helical" evidence="2">
    <location>
        <begin position="134"/>
        <end position="152"/>
    </location>
</feature>
<dbReference type="InterPro" id="IPR026870">
    <property type="entry name" value="Zinc_ribbon_dom"/>
</dbReference>
<keyword evidence="2" id="KW-1133">Transmembrane helix</keyword>
<evidence type="ECO:0000313" key="4">
    <source>
        <dbReference type="EMBL" id="KRL53340.1"/>
    </source>
</evidence>
<dbReference type="GO" id="GO:0005886">
    <property type="term" value="C:plasma membrane"/>
    <property type="evidence" value="ECO:0007669"/>
    <property type="project" value="TreeGrafter"/>
</dbReference>
<dbReference type="PANTHER" id="PTHR34980:SF2">
    <property type="entry name" value="INNER MEMBRANE PROTEIN YHAH-RELATED"/>
    <property type="match status" value="1"/>
</dbReference>
<evidence type="ECO:0000313" key="5">
    <source>
        <dbReference type="Proteomes" id="UP000051999"/>
    </source>
</evidence>